<name>A0A2N6QBS7_9STAP</name>
<comment type="similarity">
    <text evidence="2">Belongs to the IucA/IucC family.</text>
</comment>
<feature type="domain" description="Aerobactin siderophore biosynthesis IucA/IucC N-terminal" evidence="3">
    <location>
        <begin position="194"/>
        <end position="434"/>
    </location>
</feature>
<dbReference type="AlphaFoldDB" id="A0A2N6QBS7"/>
<dbReference type="InterPro" id="IPR022770">
    <property type="entry name" value="IucA/IucC-like_C"/>
</dbReference>
<dbReference type="InterPro" id="IPR037455">
    <property type="entry name" value="LucA/IucC-like"/>
</dbReference>
<evidence type="ECO:0000259" key="4">
    <source>
        <dbReference type="Pfam" id="PF06276"/>
    </source>
</evidence>
<protein>
    <submittedName>
        <fullName evidence="5">Sialic acid synthase</fullName>
    </submittedName>
</protein>
<evidence type="ECO:0000313" key="6">
    <source>
        <dbReference type="Proteomes" id="UP000235748"/>
    </source>
</evidence>
<evidence type="ECO:0000259" key="3">
    <source>
        <dbReference type="Pfam" id="PF04183"/>
    </source>
</evidence>
<feature type="domain" description="Aerobactin siderophore biosynthesis IucA/IucC-like C-terminal" evidence="4">
    <location>
        <begin position="466"/>
        <end position="635"/>
    </location>
</feature>
<dbReference type="PANTHER" id="PTHR34384:SF6">
    <property type="entry name" value="STAPHYLOFERRIN B SYNTHASE"/>
    <property type="match status" value="1"/>
</dbReference>
<dbReference type="Gene3D" id="1.10.510.40">
    <property type="match status" value="1"/>
</dbReference>
<dbReference type="GO" id="GO:0016881">
    <property type="term" value="F:acid-amino acid ligase activity"/>
    <property type="evidence" value="ECO:0007669"/>
    <property type="project" value="UniProtKB-ARBA"/>
</dbReference>
<reference evidence="5 6" key="1">
    <citation type="submission" date="2017-09" db="EMBL/GenBank/DDBJ databases">
        <title>Bacterial strain isolated from the female urinary microbiota.</title>
        <authorList>
            <person name="Thomas-White K."/>
            <person name="Kumar N."/>
            <person name="Forster S."/>
            <person name="Putonti C."/>
            <person name="Lawley T."/>
            <person name="Wolfe A.J."/>
        </authorList>
    </citation>
    <scope>NUCLEOTIDE SEQUENCE [LARGE SCALE GENOMIC DNA]</scope>
    <source>
        <strain evidence="5 6">UMB0834</strain>
    </source>
</reference>
<dbReference type="RefSeq" id="WP_070502621.1">
    <property type="nucleotide sequence ID" value="NZ_JAASJD010000007.1"/>
</dbReference>
<evidence type="ECO:0000313" key="5">
    <source>
        <dbReference type="EMBL" id="PMC16923.1"/>
    </source>
</evidence>
<comment type="pathway">
    <text evidence="1">Siderophore biosynthesis.</text>
</comment>
<dbReference type="STRING" id="170573.GCA_001076995_02162"/>
<gene>
    <name evidence="5" type="ORF">CJ235_11750</name>
</gene>
<dbReference type="InterPro" id="IPR007310">
    <property type="entry name" value="Aerobactin_biosyn_IucA/IucC_N"/>
</dbReference>
<dbReference type="Proteomes" id="UP000235748">
    <property type="component" value="Unassembled WGS sequence"/>
</dbReference>
<dbReference type="GO" id="GO:0019290">
    <property type="term" value="P:siderophore biosynthetic process"/>
    <property type="evidence" value="ECO:0007669"/>
    <property type="project" value="InterPro"/>
</dbReference>
<proteinExistence type="inferred from homology"/>
<dbReference type="Pfam" id="PF04183">
    <property type="entry name" value="IucA_IucC"/>
    <property type="match status" value="1"/>
</dbReference>
<dbReference type="PANTHER" id="PTHR34384">
    <property type="entry name" value="L-2,3-DIAMINOPROPANOATE--CITRATE LIGASE"/>
    <property type="match status" value="1"/>
</dbReference>
<accession>A0A2N6QBS7</accession>
<organism evidence="5 6">
    <name type="scientific">Staphylococcus pettenkoferi</name>
    <dbReference type="NCBI Taxonomy" id="170573"/>
    <lineage>
        <taxon>Bacteria</taxon>
        <taxon>Bacillati</taxon>
        <taxon>Bacillota</taxon>
        <taxon>Bacilli</taxon>
        <taxon>Bacillales</taxon>
        <taxon>Staphylococcaceae</taxon>
        <taxon>Staphylococcus</taxon>
    </lineage>
</organism>
<dbReference type="EMBL" id="PNGG01000010">
    <property type="protein sequence ID" value="PMC16923.1"/>
    <property type="molecule type" value="Genomic_DNA"/>
</dbReference>
<dbReference type="Pfam" id="PF06276">
    <property type="entry name" value="FhuF"/>
    <property type="match status" value="1"/>
</dbReference>
<evidence type="ECO:0000256" key="2">
    <source>
        <dbReference type="ARBA" id="ARBA00007832"/>
    </source>
</evidence>
<comment type="caution">
    <text evidence="5">The sequence shown here is derived from an EMBL/GenBank/DDBJ whole genome shotgun (WGS) entry which is preliminary data.</text>
</comment>
<evidence type="ECO:0000256" key="1">
    <source>
        <dbReference type="ARBA" id="ARBA00004924"/>
    </source>
</evidence>
<sequence length="650" mass="74948">MKKTIEHEELVIELTPTESLAYDYVAQQSSEWLAYYEATIMTGRDKVTQRLIASMYRENLVDAYNHSELVLNHHLTPHLREHINSEYALVIHLSSQQSLLAQVSGTYAYDRVDVRGPFYLINKAQVQRIMSPLEVLELILKEDSSYRTEASEQFKDDLENSMTHMGLGLSYRLWTKKDRNQSLHDDLQESQDPYLASEQAVIEGHPLHPGAKLRKGMSVADTVRYSSEFKQTIPLHFLLVKRSLSRPRAYDNDYNHALLAAFPDLEAHIEEKLGLHVLSDFVIFAVHPWQYQEIVQRDYQSDIEEGNIVSLSYSLPYYAGLSFRTLMPKQPDMYPHVKLPTSVHITGEIRTLSEQTTYNGPLMTQIIGRIIEEDPLFHQSNIGILDEFAGTHYYYPEVNDTVTLSEQLGTLFRKNLYEKVDLSKEQLPVICSSLAISDVYESTPLIMSLINQYSSSFDSKVAAIIQWFKIYAQALLNIALPLYVKYGIALEAHLQNTVGIFNSAGSLAQMLVRDFEGLRIDQHQLAKYGFNIENFHEKSLILTDKDQTVFNKVFYSTLQNHLGELVTTIVAHTDYEDLEQELWTVIRELIEERLAKVAETLPEDTQRLESIRERLFAPRIDYKCVTTMRLEDEADIYTYRQVHNPLSRDN</sequence>